<proteinExistence type="predicted"/>
<reference evidence="3" key="1">
    <citation type="submission" date="2016-10" db="EMBL/GenBank/DDBJ databases">
        <authorList>
            <person name="Varghese N."/>
            <person name="Submissions S."/>
        </authorList>
    </citation>
    <scope>NUCLEOTIDE SEQUENCE [LARGE SCALE GENOMIC DNA]</scope>
    <source>
        <strain evidence="3">DSM 13577</strain>
    </source>
</reference>
<dbReference type="AlphaFoldDB" id="A0A1H9ZRX8"/>
<dbReference type="EMBL" id="FOIF01000012">
    <property type="protein sequence ID" value="SES84531.1"/>
    <property type="molecule type" value="Genomic_DNA"/>
</dbReference>
<evidence type="ECO:0000259" key="1">
    <source>
        <dbReference type="Pfam" id="PF01966"/>
    </source>
</evidence>
<evidence type="ECO:0000313" key="2">
    <source>
        <dbReference type="EMBL" id="SES84531.1"/>
    </source>
</evidence>
<dbReference type="NCBIfam" id="TIGR00277">
    <property type="entry name" value="HDIG"/>
    <property type="match status" value="1"/>
</dbReference>
<dbReference type="Proteomes" id="UP000243819">
    <property type="component" value="Unassembled WGS sequence"/>
</dbReference>
<dbReference type="RefSeq" id="WP_091349830.1">
    <property type="nucleotide sequence ID" value="NZ_FOIF01000012.1"/>
</dbReference>
<dbReference type="Pfam" id="PF01966">
    <property type="entry name" value="HD"/>
    <property type="match status" value="1"/>
</dbReference>
<evidence type="ECO:0000313" key="3">
    <source>
        <dbReference type="Proteomes" id="UP000243819"/>
    </source>
</evidence>
<keyword evidence="3" id="KW-1185">Reference proteome</keyword>
<gene>
    <name evidence="2" type="ORF">SAMN03080614_101244</name>
</gene>
<protein>
    <submittedName>
        <fullName evidence="2">HDIG domain-containing protein</fullName>
    </submittedName>
</protein>
<dbReference type="InterPro" id="IPR006674">
    <property type="entry name" value="HD_domain"/>
</dbReference>
<dbReference type="InterPro" id="IPR006675">
    <property type="entry name" value="HDIG_dom"/>
</dbReference>
<dbReference type="CDD" id="cd00077">
    <property type="entry name" value="HDc"/>
    <property type="match status" value="1"/>
</dbReference>
<dbReference type="Gene3D" id="1.10.3210.10">
    <property type="entry name" value="Hypothetical protein af1432"/>
    <property type="match status" value="1"/>
</dbReference>
<dbReference type="OrthoDB" id="68032at2"/>
<organism evidence="2 3">
    <name type="scientific">Anaerobranca gottschalkii DSM 13577</name>
    <dbReference type="NCBI Taxonomy" id="1120990"/>
    <lineage>
        <taxon>Bacteria</taxon>
        <taxon>Bacillati</taxon>
        <taxon>Bacillota</taxon>
        <taxon>Clostridia</taxon>
        <taxon>Eubacteriales</taxon>
        <taxon>Proteinivoracaceae</taxon>
        <taxon>Anaerobranca</taxon>
    </lineage>
</organism>
<dbReference type="STRING" id="1120990.SAMN03080614_101244"/>
<dbReference type="SUPFAM" id="SSF109604">
    <property type="entry name" value="HD-domain/PDEase-like"/>
    <property type="match status" value="1"/>
</dbReference>
<feature type="domain" description="HD" evidence="1">
    <location>
        <begin position="46"/>
        <end position="168"/>
    </location>
</feature>
<name>A0A1H9ZRX8_9FIRM</name>
<dbReference type="InterPro" id="IPR003607">
    <property type="entry name" value="HD/PDEase_dom"/>
</dbReference>
<sequence>MKQRIKQFLKAITAKIVLEDEEFLNKYLKDQRLKGLFRQLPVFEQRHSLDVAYTILEKYSQVLDDNEKNLLIKGALLHDVGKIGTGLNPLTKSLAVVIDKLFPQIAKKLTFIKFIDGYYNHPIKGGQILKKYDLPPDVIYLVENHHKNSKNHYGHSGKLLKILMDCDDLN</sequence>
<accession>A0A1H9ZRX8</accession>